<evidence type="ECO:0000313" key="3">
    <source>
        <dbReference type="Proteomes" id="UP000199647"/>
    </source>
</evidence>
<proteinExistence type="predicted"/>
<protein>
    <recommendedName>
        <fullName evidence="4">Lipoprotein</fullName>
    </recommendedName>
</protein>
<evidence type="ECO:0000313" key="2">
    <source>
        <dbReference type="EMBL" id="SEQ65247.1"/>
    </source>
</evidence>
<feature type="compositionally biased region" description="Polar residues" evidence="1">
    <location>
        <begin position="58"/>
        <end position="69"/>
    </location>
</feature>
<evidence type="ECO:0008006" key="4">
    <source>
        <dbReference type="Google" id="ProtNLM"/>
    </source>
</evidence>
<feature type="compositionally biased region" description="Basic residues" evidence="1">
    <location>
        <begin position="104"/>
        <end position="114"/>
    </location>
</feature>
<gene>
    <name evidence="2" type="ORF">SAMN05216548_106146</name>
</gene>
<feature type="region of interest" description="Disordered" evidence="1">
    <location>
        <begin position="47"/>
        <end position="121"/>
    </location>
</feature>
<dbReference type="EMBL" id="FOFG01000006">
    <property type="protein sequence ID" value="SEQ65247.1"/>
    <property type="molecule type" value="Genomic_DNA"/>
</dbReference>
<sequence>MKPTLRYSRPQRFRGSSMPPFRLAVPSLRLGVIACCLGLALAGCGRRGGLEDPGTRATGPTSAGQSAAAGQTPAGYSGHTTPGQESTSATTSTGAPDADGTPAKKSKAPARQRHFFLDPLI</sequence>
<dbReference type="Proteomes" id="UP000199647">
    <property type="component" value="Unassembled WGS sequence"/>
</dbReference>
<accession>A0A1H9HSI1</accession>
<reference evidence="2 3" key="1">
    <citation type="submission" date="2016-10" db="EMBL/GenBank/DDBJ databases">
        <authorList>
            <person name="de Groot N.N."/>
        </authorList>
    </citation>
    <scope>NUCLEOTIDE SEQUENCE [LARGE SCALE GENOMIC DNA]</scope>
    <source>
        <strain evidence="2 3">A52C2</strain>
    </source>
</reference>
<feature type="region of interest" description="Disordered" evidence="1">
    <location>
        <begin position="1"/>
        <end position="21"/>
    </location>
</feature>
<feature type="compositionally biased region" description="Polar residues" evidence="1">
    <location>
        <begin position="78"/>
        <end position="94"/>
    </location>
</feature>
<evidence type="ECO:0000256" key="1">
    <source>
        <dbReference type="SAM" id="MobiDB-lite"/>
    </source>
</evidence>
<organism evidence="2 3">
    <name type="scientific">Faunimonas pinastri</name>
    <dbReference type="NCBI Taxonomy" id="1855383"/>
    <lineage>
        <taxon>Bacteria</taxon>
        <taxon>Pseudomonadati</taxon>
        <taxon>Pseudomonadota</taxon>
        <taxon>Alphaproteobacteria</taxon>
        <taxon>Hyphomicrobiales</taxon>
        <taxon>Afifellaceae</taxon>
        <taxon>Faunimonas</taxon>
    </lineage>
</organism>
<dbReference type="STRING" id="1855383.SAMN05216548_106146"/>
<dbReference type="AlphaFoldDB" id="A0A1H9HSI1"/>
<keyword evidence="3" id="KW-1185">Reference proteome</keyword>
<name>A0A1H9HSI1_9HYPH</name>